<dbReference type="AlphaFoldDB" id="A0AAD2D3I1"/>
<comment type="caution">
    <text evidence="1">The sequence shown here is derived from an EMBL/GenBank/DDBJ whole genome shotgun (WGS) entry which is preliminary data.</text>
</comment>
<name>A0AAD2D3I1_EUPCR</name>
<gene>
    <name evidence="1" type="ORF">ECRASSUSDP1_LOCUS20217</name>
</gene>
<dbReference type="Proteomes" id="UP001295684">
    <property type="component" value="Unassembled WGS sequence"/>
</dbReference>
<evidence type="ECO:0000313" key="2">
    <source>
        <dbReference type="Proteomes" id="UP001295684"/>
    </source>
</evidence>
<sequence length="248" mass="28564">MESSETLDLKALVKLAKPHLPREHYNMLKRGQLVVKFKYMCMDYQQNVDFVKEVIEKLGHEKLPLLGGIDFGGITDETHELVLKILSEHFPDEIPHLFLDWYSKDGEIKAFLEVFSSISERVPKTLFIGNRNLSNTEFCELFHIFRKTETLEFRNVEIAGEAFEFSSDASYSIKRIIFTSCCETEGWGDLTQFSSIIEGISKTGLKDSLETITFEECPTIDVDMAQDVLNKNEMSHIMLEVHDDESDY</sequence>
<organism evidence="1 2">
    <name type="scientific">Euplotes crassus</name>
    <dbReference type="NCBI Taxonomy" id="5936"/>
    <lineage>
        <taxon>Eukaryota</taxon>
        <taxon>Sar</taxon>
        <taxon>Alveolata</taxon>
        <taxon>Ciliophora</taxon>
        <taxon>Intramacronucleata</taxon>
        <taxon>Spirotrichea</taxon>
        <taxon>Hypotrichia</taxon>
        <taxon>Euplotida</taxon>
        <taxon>Euplotidae</taxon>
        <taxon>Moneuplotes</taxon>
    </lineage>
</organism>
<keyword evidence="2" id="KW-1185">Reference proteome</keyword>
<protein>
    <submittedName>
        <fullName evidence="1">Uncharacterized protein</fullName>
    </submittedName>
</protein>
<reference evidence="1" key="1">
    <citation type="submission" date="2023-07" db="EMBL/GenBank/DDBJ databases">
        <authorList>
            <consortium name="AG Swart"/>
            <person name="Singh M."/>
            <person name="Singh A."/>
            <person name="Seah K."/>
            <person name="Emmerich C."/>
        </authorList>
    </citation>
    <scope>NUCLEOTIDE SEQUENCE</scope>
    <source>
        <strain evidence="1">DP1</strain>
    </source>
</reference>
<proteinExistence type="predicted"/>
<dbReference type="EMBL" id="CAMPGE010020585">
    <property type="protein sequence ID" value="CAI2378817.1"/>
    <property type="molecule type" value="Genomic_DNA"/>
</dbReference>
<accession>A0AAD2D3I1</accession>
<evidence type="ECO:0000313" key="1">
    <source>
        <dbReference type="EMBL" id="CAI2378817.1"/>
    </source>
</evidence>